<dbReference type="InterPro" id="IPR025743">
    <property type="entry name" value="TssM1_N"/>
</dbReference>
<evidence type="ECO:0000313" key="4">
    <source>
        <dbReference type="EMBL" id="MFK2919060.1"/>
    </source>
</evidence>
<name>A0ABW8K849_9GAMM</name>
<gene>
    <name evidence="4" type="ORF">ISS97_17450</name>
</gene>
<protein>
    <recommendedName>
        <fullName evidence="3">Type VI secretion system component TssM1 N-terminal domain-containing protein</fullName>
    </recommendedName>
</protein>
<dbReference type="InterPro" id="IPR053156">
    <property type="entry name" value="T6SS_TssM-like"/>
</dbReference>
<dbReference type="EMBL" id="JADIKD010000012">
    <property type="protein sequence ID" value="MFK2919060.1"/>
    <property type="molecule type" value="Genomic_DNA"/>
</dbReference>
<dbReference type="PANTHER" id="PTHR36153">
    <property type="entry name" value="INNER MEMBRANE PROTEIN-RELATED"/>
    <property type="match status" value="1"/>
</dbReference>
<evidence type="ECO:0000256" key="2">
    <source>
        <dbReference type="SAM" id="Phobius"/>
    </source>
</evidence>
<proteinExistence type="predicted"/>
<keyword evidence="2" id="KW-1133">Transmembrane helix</keyword>
<organism evidence="4 5">
    <name type="scientific">Dyella koreensis</name>
    <dbReference type="NCBI Taxonomy" id="311235"/>
    <lineage>
        <taxon>Bacteria</taxon>
        <taxon>Pseudomonadati</taxon>
        <taxon>Pseudomonadota</taxon>
        <taxon>Gammaproteobacteria</taxon>
        <taxon>Lysobacterales</taxon>
        <taxon>Rhodanobacteraceae</taxon>
        <taxon>Dyella</taxon>
    </lineage>
</organism>
<evidence type="ECO:0000313" key="5">
    <source>
        <dbReference type="Proteomes" id="UP001620408"/>
    </source>
</evidence>
<evidence type="ECO:0000256" key="1">
    <source>
        <dbReference type="SAM" id="Coils"/>
    </source>
</evidence>
<dbReference type="Pfam" id="PF14331">
    <property type="entry name" value="IcmF-related_N"/>
    <property type="match status" value="1"/>
</dbReference>
<dbReference type="RefSeq" id="WP_379983312.1">
    <property type="nucleotide sequence ID" value="NZ_JADIKD010000012.1"/>
</dbReference>
<keyword evidence="2" id="KW-0812">Transmembrane</keyword>
<evidence type="ECO:0000259" key="3">
    <source>
        <dbReference type="Pfam" id="PF14331"/>
    </source>
</evidence>
<keyword evidence="5" id="KW-1185">Reference proteome</keyword>
<keyword evidence="2" id="KW-0472">Membrane</keyword>
<accession>A0ABW8K849</accession>
<feature type="transmembrane region" description="Helical" evidence="2">
    <location>
        <begin position="412"/>
        <end position="432"/>
    </location>
</feature>
<sequence length="1340" mass="146873">MNPVAAPAHASTASAANAGGGFDPLFLALAALAAVAFLLIAWLMWRARSKAIAARPAESREKQGRWVRFRDGVKRRYAVVGRALRYLWAHRDWRYRSSWLLLMGFPGDGKSSLAASVPEELQRAARQRETKQETYLSQAVPNSQWLFLEKGILIDPDSVLGEPFKTNAGAAVVAGASPADARWSEMLADIDSLRPDRALDGIVWVISAERLCAATAEQRATLGRQAYACIHELQDTFAYALPVYVVFSHCDTIPGFDGFWRTQDPRLRSQIVGWSSPTLDDNGLPADWVPKAFDKVIDGLRSLVLEAATSKDHIDDVDGFFLFPQYMRSLQAPALDFLATLFKTNVYETRSFCRGLYFAGVVGASDLPEVAGTRKDVSFIEGFIRDKALAEQRLAQRTQKGLLARNRLIRRLQLCLIGIAMALAIAMPWSAAQVNRHAQGLRDTLINISLNSKTLAQHGCLDQERIYKLVAQITLLSENTRYAAIPLSWVDRRIQSGVTDVVSKNALQQVILPAMACKLTQKIDALSAATLKLSENAATPDTAYADYQKQLKQQLTELSALEDNLQRFARIAQTGMVARRGVLVDFGALAEYLYGSPLPADTVKRDSPLGDALVAAHYANLPSISVEMRERLGKQFERMAAQAESDLLRRAAEGVSLLASLQEGKPPLLDNLRSFNSWLSWVHNRWLLSTPADNPCTRMGDEITPGIEDLVKHHRYDPSLRNTLSYFDEESCYQPAVDSLRSATLAPYGALFVINPSNRRLEGISPGLGREVGGLRDLASTAFMQIKSPMLYSCNGAAGGWRSSTFDAVLAQLREYQEFASRERLGQVGVASDQPLYERLARAQLQLALQDSLARNQRGQVQVMDTGLDASSQLDRELSEESSDLSAAIDPLLQSQQRMRQLGFGSLANEVGQCAQNYASSMLLDASSLASASHLYDPPLPIGDDNTPLFDLGTVPVLQGYLDRQMQRVQVLSRYAAPFVTLLKQTQGINNSQRINTQVDVYWGGTISELNRAVQFADPAGQVAHLNDFFLKQLANLTYANCEATLAAYASPAPGNDLFSSRRGEMEKLAKAACSGRGQSSSDLHYARIGMLFNSQLAGRYPFGPTDSREVSPAVVKAFFVYYAKEKPELKTWLEHASGARAAKMKAFLDQLDAVETFFAGTLSAQPQSLPIQVKVGFRALPDRSPISNQLIGWTLHAGGAQGAAWPGADDSFAWSVGTPLSLDLQWADRSRYMPLPDAAQPDLRSSGYHAIFETGGSWALLRWMDARGTPAETGALDAAQRLLRFRVPVLDSNAASGGGKANDQADLYLTLKLSGTDAATKAPVPLEAPAFPREAPVLW</sequence>
<reference evidence="4 5" key="1">
    <citation type="submission" date="2020-10" db="EMBL/GenBank/DDBJ databases">
        <title>Phylogeny of dyella-like bacteria.</title>
        <authorList>
            <person name="Fu J."/>
        </authorList>
    </citation>
    <scope>NUCLEOTIDE SEQUENCE [LARGE SCALE GENOMIC DNA]</scope>
    <source>
        <strain evidence="4 5">BB4</strain>
    </source>
</reference>
<feature type="domain" description="Type VI secretion system component TssM1 N-terminal" evidence="3">
    <location>
        <begin position="181"/>
        <end position="402"/>
    </location>
</feature>
<dbReference type="PANTHER" id="PTHR36153:SF1">
    <property type="entry name" value="TYPE VI SECRETION SYSTEM COMPONENT TSSM1"/>
    <property type="match status" value="1"/>
</dbReference>
<feature type="coiled-coil region" evidence="1">
    <location>
        <begin position="544"/>
        <end position="571"/>
    </location>
</feature>
<comment type="caution">
    <text evidence="4">The sequence shown here is derived from an EMBL/GenBank/DDBJ whole genome shotgun (WGS) entry which is preliminary data.</text>
</comment>
<feature type="transmembrane region" description="Helical" evidence="2">
    <location>
        <begin position="25"/>
        <end position="45"/>
    </location>
</feature>
<dbReference type="Proteomes" id="UP001620408">
    <property type="component" value="Unassembled WGS sequence"/>
</dbReference>
<keyword evidence="1" id="KW-0175">Coiled coil</keyword>